<dbReference type="FunFam" id="3.40.50.720:FF:000084">
    <property type="entry name" value="Short-chain dehydrogenase reductase"/>
    <property type="match status" value="1"/>
</dbReference>
<protein>
    <submittedName>
        <fullName evidence="3">Oxidoreductase</fullName>
    </submittedName>
</protein>
<dbReference type="SUPFAM" id="SSF51735">
    <property type="entry name" value="NAD(P)-binding Rossmann-fold domains"/>
    <property type="match status" value="1"/>
</dbReference>
<evidence type="ECO:0000313" key="3">
    <source>
        <dbReference type="EMBL" id="BAU48163.1"/>
    </source>
</evidence>
<dbReference type="RefSeq" id="WP_096460705.1">
    <property type="nucleotide sequence ID" value="NZ_AP014936.1"/>
</dbReference>
<dbReference type="InterPro" id="IPR020904">
    <property type="entry name" value="Sc_DH/Rdtase_CS"/>
</dbReference>
<dbReference type="PANTHER" id="PTHR24321:SF8">
    <property type="entry name" value="ESTRADIOL 17-BETA-DEHYDROGENASE 8-RELATED"/>
    <property type="match status" value="1"/>
</dbReference>
<dbReference type="NCBIfam" id="NF005559">
    <property type="entry name" value="PRK07231.1"/>
    <property type="match status" value="1"/>
</dbReference>
<evidence type="ECO:0000256" key="2">
    <source>
        <dbReference type="ARBA" id="ARBA00023002"/>
    </source>
</evidence>
<dbReference type="PRINTS" id="PR00081">
    <property type="entry name" value="GDHRDH"/>
</dbReference>
<accession>A0A1B4V3P2</accession>
<dbReference type="GO" id="GO:0016491">
    <property type="term" value="F:oxidoreductase activity"/>
    <property type="evidence" value="ECO:0007669"/>
    <property type="project" value="UniProtKB-KW"/>
</dbReference>
<dbReference type="PRINTS" id="PR00080">
    <property type="entry name" value="SDRFAMILY"/>
</dbReference>
<dbReference type="EMBL" id="AP014936">
    <property type="protein sequence ID" value="BAU48163.1"/>
    <property type="molecule type" value="Genomic_DNA"/>
</dbReference>
<reference evidence="3 4" key="1">
    <citation type="submission" date="2015-08" db="EMBL/GenBank/DDBJ databases">
        <title>Complete genome sequence of Sulfurifustis variabilis.</title>
        <authorList>
            <person name="Miura A."/>
            <person name="Kojima H."/>
            <person name="Fukui M."/>
        </authorList>
    </citation>
    <scope>NUCLEOTIDE SEQUENCE [LARGE SCALE GENOMIC DNA]</scope>
    <source>
        <strain evidence="4">skN76</strain>
    </source>
</reference>
<evidence type="ECO:0000313" key="4">
    <source>
        <dbReference type="Proteomes" id="UP000218899"/>
    </source>
</evidence>
<dbReference type="PANTHER" id="PTHR24321">
    <property type="entry name" value="DEHYDROGENASES, SHORT CHAIN"/>
    <property type="match status" value="1"/>
</dbReference>
<dbReference type="InterPro" id="IPR036291">
    <property type="entry name" value="NAD(P)-bd_dom_sf"/>
</dbReference>
<proteinExistence type="inferred from homology"/>
<dbReference type="Pfam" id="PF13561">
    <property type="entry name" value="adh_short_C2"/>
    <property type="match status" value="1"/>
</dbReference>
<dbReference type="PROSITE" id="PS00061">
    <property type="entry name" value="ADH_SHORT"/>
    <property type="match status" value="1"/>
</dbReference>
<dbReference type="KEGG" id="sva:SVA_1603"/>
<sequence length="251" mass="26777">MAEARVALITGGAQGIGRGIAERFLHDGLRVAMLDFDQEAGRETAAELGERGPVFYVPGDVGREEDVQRCIEAVLARYTRLDVLVNNAGTTRFKPLAEVSLAEWRHILDTNLTGAFLCAKYAEPHLRRARGAVVNIASTHALMSIPGAEAYAASKGGIVALTHALALSLGPDVRVNCVSPGWIDVSAWKKKSVRKPSAIGAEDQRQHPAGRVGRPEDVAAAVAYLVSTEAGFVTGANFVLDGGMTRKMVYV</sequence>
<comment type="similarity">
    <text evidence="1">Belongs to the short-chain dehydrogenases/reductases (SDR) family.</text>
</comment>
<keyword evidence="2" id="KW-0560">Oxidoreductase</keyword>
<dbReference type="Gene3D" id="3.40.50.720">
    <property type="entry name" value="NAD(P)-binding Rossmann-like Domain"/>
    <property type="match status" value="1"/>
</dbReference>
<evidence type="ECO:0000256" key="1">
    <source>
        <dbReference type="ARBA" id="ARBA00006484"/>
    </source>
</evidence>
<name>A0A1B4V3P2_9GAMM</name>
<keyword evidence="4" id="KW-1185">Reference proteome</keyword>
<dbReference type="AlphaFoldDB" id="A0A1B4V3P2"/>
<dbReference type="OrthoDB" id="9787298at2"/>
<gene>
    <name evidence="3" type="ORF">SVA_1603</name>
</gene>
<dbReference type="InterPro" id="IPR002347">
    <property type="entry name" value="SDR_fam"/>
</dbReference>
<organism evidence="3 4">
    <name type="scientific">Sulfurifustis variabilis</name>
    <dbReference type="NCBI Taxonomy" id="1675686"/>
    <lineage>
        <taxon>Bacteria</taxon>
        <taxon>Pseudomonadati</taxon>
        <taxon>Pseudomonadota</taxon>
        <taxon>Gammaproteobacteria</taxon>
        <taxon>Acidiferrobacterales</taxon>
        <taxon>Acidiferrobacteraceae</taxon>
        <taxon>Sulfurifustis</taxon>
    </lineage>
</organism>
<dbReference type="Proteomes" id="UP000218899">
    <property type="component" value="Chromosome"/>
</dbReference>